<evidence type="ECO:0000313" key="4">
    <source>
        <dbReference type="Proteomes" id="UP001597263"/>
    </source>
</evidence>
<protein>
    <submittedName>
        <fullName evidence="3">Aldehyde dehydrogenase family protein</fullName>
    </submittedName>
</protein>
<proteinExistence type="predicted"/>
<name>A0ABW3V0Y4_9HYPH</name>
<dbReference type="InterPro" id="IPR015590">
    <property type="entry name" value="Aldehyde_DH_dom"/>
</dbReference>
<reference evidence="4" key="1">
    <citation type="journal article" date="2019" name="Int. J. Syst. Evol. Microbiol.">
        <title>The Global Catalogue of Microorganisms (GCM) 10K type strain sequencing project: providing services to taxonomists for standard genome sequencing and annotation.</title>
        <authorList>
            <consortium name="The Broad Institute Genomics Platform"/>
            <consortium name="The Broad Institute Genome Sequencing Center for Infectious Disease"/>
            <person name="Wu L."/>
            <person name="Ma J."/>
        </authorList>
    </citation>
    <scope>NUCLEOTIDE SEQUENCE [LARGE SCALE GENOMIC DNA]</scope>
    <source>
        <strain evidence="4">CCUG 49584</strain>
    </source>
</reference>
<dbReference type="Gene3D" id="3.40.605.10">
    <property type="entry name" value="Aldehyde Dehydrogenase, Chain A, domain 1"/>
    <property type="match status" value="1"/>
</dbReference>
<dbReference type="EMBL" id="JBHTMA010000015">
    <property type="protein sequence ID" value="MFD1226277.1"/>
    <property type="molecule type" value="Genomic_DNA"/>
</dbReference>
<dbReference type="InterPro" id="IPR016162">
    <property type="entry name" value="Ald_DH_N"/>
</dbReference>
<comment type="caution">
    <text evidence="3">The sequence shown here is derived from an EMBL/GenBank/DDBJ whole genome shotgun (WGS) entry which is preliminary data.</text>
</comment>
<evidence type="ECO:0000256" key="1">
    <source>
        <dbReference type="ARBA" id="ARBA00023002"/>
    </source>
</evidence>
<accession>A0ABW3V0Y4</accession>
<gene>
    <name evidence="3" type="ORF">ACFQ35_03720</name>
</gene>
<dbReference type="RefSeq" id="WP_377700353.1">
    <property type="nucleotide sequence ID" value="NZ_JBHTMA010000015.1"/>
</dbReference>
<organism evidence="3 4">
    <name type="scientific">Pseudochrobactrum kiredjianiae</name>
    <dbReference type="NCBI Taxonomy" id="386305"/>
    <lineage>
        <taxon>Bacteria</taxon>
        <taxon>Pseudomonadati</taxon>
        <taxon>Pseudomonadota</taxon>
        <taxon>Alphaproteobacteria</taxon>
        <taxon>Hyphomicrobiales</taxon>
        <taxon>Brucellaceae</taxon>
        <taxon>Pseudochrobactrum</taxon>
    </lineage>
</organism>
<dbReference type="Proteomes" id="UP001597263">
    <property type="component" value="Unassembled WGS sequence"/>
</dbReference>
<dbReference type="SUPFAM" id="SSF53720">
    <property type="entry name" value="ALDH-like"/>
    <property type="match status" value="1"/>
</dbReference>
<dbReference type="Pfam" id="PF00171">
    <property type="entry name" value="Aldedh"/>
    <property type="match status" value="1"/>
</dbReference>
<evidence type="ECO:0000313" key="3">
    <source>
        <dbReference type="EMBL" id="MFD1226277.1"/>
    </source>
</evidence>
<keyword evidence="4" id="KW-1185">Reference proteome</keyword>
<sequence>MDKHFINGKWAASTSGETSAAIDPSTGKEYGRIAVGTIEDIDAAVKAARAAFENGPWGRLTAAERGRLLLKFAALIIEKKDELAAIESRDTGKPRTVARNDVDAAARYFEYYGGAADKVYGDTIPYLNNHFVAVVREAKGVTGHILPWNYPMQMFGRTLAPSLAAGNATVLKPAEAASASILRLAELATEAGLPDGAINVVTGAGGKIGTALAGHPGVDFISFTGSPEVGQIIQKTAADNGFVANFLCRTIYAMSGVGYRLMRG</sequence>
<evidence type="ECO:0000259" key="2">
    <source>
        <dbReference type="Pfam" id="PF00171"/>
    </source>
</evidence>
<feature type="domain" description="Aldehyde dehydrogenase" evidence="2">
    <location>
        <begin position="10"/>
        <end position="240"/>
    </location>
</feature>
<dbReference type="InterPro" id="IPR016161">
    <property type="entry name" value="Ald_DH/histidinol_DH"/>
</dbReference>
<feature type="non-terminal residue" evidence="3">
    <location>
        <position position="264"/>
    </location>
</feature>
<keyword evidence="1" id="KW-0560">Oxidoreductase</keyword>
<dbReference type="PANTHER" id="PTHR11699">
    <property type="entry name" value="ALDEHYDE DEHYDROGENASE-RELATED"/>
    <property type="match status" value="1"/>
</dbReference>